<evidence type="ECO:0000313" key="11">
    <source>
        <dbReference type="EMBL" id="OKL44326.1"/>
    </source>
</evidence>
<evidence type="ECO:0000256" key="5">
    <source>
        <dbReference type="ARBA" id="ARBA00022723"/>
    </source>
</evidence>
<comment type="caution">
    <text evidence="11">The sequence shown here is derived from an EMBL/GenBank/DDBJ whole genome shotgun (WGS) entry which is preliminary data.</text>
</comment>
<dbReference type="NCBIfam" id="NF007483">
    <property type="entry name" value="PRK10076.1"/>
    <property type="match status" value="1"/>
</dbReference>
<dbReference type="PROSITE" id="PS51918">
    <property type="entry name" value="RADICAL_SAM"/>
    <property type="match status" value="1"/>
</dbReference>
<keyword evidence="6" id="KW-0560">Oxidoreductase</keyword>
<dbReference type="EMBL" id="LVVZ01000014">
    <property type="protein sequence ID" value="OKL44326.1"/>
    <property type="molecule type" value="Genomic_DNA"/>
</dbReference>
<dbReference type="SUPFAM" id="SSF102114">
    <property type="entry name" value="Radical SAM enzymes"/>
    <property type="match status" value="1"/>
</dbReference>
<dbReference type="InterPro" id="IPR001989">
    <property type="entry name" value="Radical_activat_CS"/>
</dbReference>
<dbReference type="PANTHER" id="PTHR30352:SF4">
    <property type="entry name" value="PYRUVATE FORMATE-LYASE 2-ACTIVATING ENZYME"/>
    <property type="match status" value="1"/>
</dbReference>
<dbReference type="STRING" id="197461.A3843_07940"/>
<evidence type="ECO:0000259" key="10">
    <source>
        <dbReference type="PROSITE" id="PS51918"/>
    </source>
</evidence>
<dbReference type="Pfam" id="PF04055">
    <property type="entry name" value="Radical_SAM"/>
    <property type="match status" value="1"/>
</dbReference>
<dbReference type="SFLD" id="SFLDS00029">
    <property type="entry name" value="Radical_SAM"/>
    <property type="match status" value="1"/>
</dbReference>
<evidence type="ECO:0000256" key="7">
    <source>
        <dbReference type="ARBA" id="ARBA00023004"/>
    </source>
</evidence>
<accession>A0A1U7JHU7</accession>
<proteinExistence type="inferred from homology"/>
<feature type="domain" description="4Fe-4S ferredoxin-type" evidence="9">
    <location>
        <begin position="63"/>
        <end position="96"/>
    </location>
</feature>
<keyword evidence="5" id="KW-0479">Metal-binding</keyword>
<dbReference type="NCBIfam" id="TIGR02494">
    <property type="entry name" value="PFLE_PFLC"/>
    <property type="match status" value="1"/>
</dbReference>
<dbReference type="SFLD" id="SFLDG01066">
    <property type="entry name" value="organic_radical-activating_enz"/>
    <property type="match status" value="1"/>
</dbReference>
<dbReference type="GO" id="GO:0016740">
    <property type="term" value="F:transferase activity"/>
    <property type="evidence" value="ECO:0007669"/>
    <property type="project" value="UniProtKB-KW"/>
</dbReference>
<gene>
    <name evidence="11" type="ORF">A3843_07940</name>
</gene>
<keyword evidence="12" id="KW-1185">Reference proteome</keyword>
<dbReference type="InterPro" id="IPR040074">
    <property type="entry name" value="BssD/PflA/YjjW"/>
</dbReference>
<evidence type="ECO:0000256" key="3">
    <source>
        <dbReference type="ARBA" id="ARBA00022485"/>
    </source>
</evidence>
<evidence type="ECO:0000313" key="12">
    <source>
        <dbReference type="Proteomes" id="UP000185783"/>
    </source>
</evidence>
<keyword evidence="4" id="KW-0949">S-adenosyl-L-methionine</keyword>
<dbReference type="InterPro" id="IPR017896">
    <property type="entry name" value="4Fe4S_Fe-S-bd"/>
</dbReference>
<evidence type="ECO:0000256" key="1">
    <source>
        <dbReference type="ARBA" id="ARBA00001966"/>
    </source>
</evidence>
<dbReference type="InterPro" id="IPR034457">
    <property type="entry name" value="Organic_radical-activating"/>
</dbReference>
<dbReference type="InterPro" id="IPR012839">
    <property type="entry name" value="Organic_radical_activase"/>
</dbReference>
<dbReference type="InterPro" id="IPR013785">
    <property type="entry name" value="Aldolase_TIM"/>
</dbReference>
<dbReference type="InterPro" id="IPR058240">
    <property type="entry name" value="rSAM_sf"/>
</dbReference>
<dbReference type="GO" id="GO:0016491">
    <property type="term" value="F:oxidoreductase activity"/>
    <property type="evidence" value="ECO:0007669"/>
    <property type="project" value="UniProtKB-KW"/>
</dbReference>
<comment type="cofactor">
    <cofactor evidence="1">
        <name>[4Fe-4S] cluster</name>
        <dbReference type="ChEBI" id="CHEBI:49883"/>
    </cofactor>
</comment>
<dbReference type="PIRSF" id="PIRSF000371">
    <property type="entry name" value="PFL_act_enz"/>
    <property type="match status" value="1"/>
</dbReference>
<feature type="domain" description="Radical SAM core" evidence="10">
    <location>
        <begin position="33"/>
        <end position="284"/>
    </location>
</feature>
<dbReference type="SFLD" id="SFLDG01118">
    <property type="entry name" value="activating_enzymes__group_2"/>
    <property type="match status" value="1"/>
</dbReference>
<evidence type="ECO:0000256" key="6">
    <source>
        <dbReference type="ARBA" id="ARBA00023002"/>
    </source>
</evidence>
<evidence type="ECO:0000259" key="9">
    <source>
        <dbReference type="PROSITE" id="PS51379"/>
    </source>
</evidence>
<dbReference type="CDD" id="cd01335">
    <property type="entry name" value="Radical_SAM"/>
    <property type="match status" value="1"/>
</dbReference>
<dbReference type="AlphaFoldDB" id="A0A1U7JHU7"/>
<sequence length="292" mass="32636">MSCNPNRCHDAAVEGTPPPSTGRVFNIQRYSLNDGEGIRTVVFFKGCPLRCPWCSNPESRSSKQQIIRREAKCRHCAVCSNDVNECPTGALELVGTDMTLDELMAEIERDEVFYRSSGGGVTLSGGEVLTQAPFALELLKRLKRLGYNTAIETTGHGNTTLLLELGQFCDEVLYDFKIMDSKVAKDVVGINLQRCLDNFRQLVDQGTHVVPRIPLIPGYTMSFENIDAILDFLSAFDLQEVHLLPFHQFGANKYEIFGMDYEFKDVPVPTDTEIEAIRRRVEARGYTVNIGG</sequence>
<name>A0A1U7JHU7_9HYPH</name>
<dbReference type="PROSITE" id="PS01087">
    <property type="entry name" value="RADICAL_ACTIVATING"/>
    <property type="match status" value="1"/>
</dbReference>
<evidence type="ECO:0000256" key="2">
    <source>
        <dbReference type="ARBA" id="ARBA00009777"/>
    </source>
</evidence>
<evidence type="ECO:0000256" key="4">
    <source>
        <dbReference type="ARBA" id="ARBA00022691"/>
    </source>
</evidence>
<protein>
    <submittedName>
        <fullName evidence="11">[formate-C-acetyltransferase]-activating enzyme</fullName>
    </submittedName>
</protein>
<dbReference type="InterPro" id="IPR007197">
    <property type="entry name" value="rSAM"/>
</dbReference>
<reference evidence="11 12" key="1">
    <citation type="submission" date="2016-03" db="EMBL/GenBank/DDBJ databases">
        <title>Genome sequence of Nesiotobacter sp. nov., a moderately halophilic alphaproteobacterium isolated from the Yellow Sea, China.</title>
        <authorList>
            <person name="Zhang G."/>
            <person name="Zhang R."/>
        </authorList>
    </citation>
    <scope>NUCLEOTIDE SEQUENCE [LARGE SCALE GENOMIC DNA]</scope>
    <source>
        <strain evidence="11 12">WB1-6</strain>
    </source>
</reference>
<dbReference type="GO" id="GO:0046872">
    <property type="term" value="F:metal ion binding"/>
    <property type="evidence" value="ECO:0007669"/>
    <property type="project" value="UniProtKB-KW"/>
</dbReference>
<dbReference type="Gene3D" id="3.20.20.70">
    <property type="entry name" value="Aldolase class I"/>
    <property type="match status" value="1"/>
</dbReference>
<comment type="similarity">
    <text evidence="2">Belongs to the organic radical-activating enzymes family.</text>
</comment>
<keyword evidence="3" id="KW-0004">4Fe-4S</keyword>
<keyword evidence="11" id="KW-0808">Transferase</keyword>
<keyword evidence="8" id="KW-0411">Iron-sulfur</keyword>
<keyword evidence="7" id="KW-0408">Iron</keyword>
<dbReference type="PROSITE" id="PS51379">
    <property type="entry name" value="4FE4S_FER_2"/>
    <property type="match status" value="1"/>
</dbReference>
<organism evidence="11 12">
    <name type="scientific">Pseudovibrio exalbescens</name>
    <dbReference type="NCBI Taxonomy" id="197461"/>
    <lineage>
        <taxon>Bacteria</taxon>
        <taxon>Pseudomonadati</taxon>
        <taxon>Pseudomonadota</taxon>
        <taxon>Alphaproteobacteria</taxon>
        <taxon>Hyphomicrobiales</taxon>
        <taxon>Stappiaceae</taxon>
        <taxon>Pseudovibrio</taxon>
    </lineage>
</organism>
<dbReference type="Proteomes" id="UP000185783">
    <property type="component" value="Unassembled WGS sequence"/>
</dbReference>
<dbReference type="GO" id="GO:0051539">
    <property type="term" value="F:4 iron, 4 sulfur cluster binding"/>
    <property type="evidence" value="ECO:0007669"/>
    <property type="project" value="UniProtKB-KW"/>
</dbReference>
<evidence type="ECO:0000256" key="8">
    <source>
        <dbReference type="ARBA" id="ARBA00023014"/>
    </source>
</evidence>
<dbReference type="PANTHER" id="PTHR30352">
    <property type="entry name" value="PYRUVATE FORMATE-LYASE-ACTIVATING ENZYME"/>
    <property type="match status" value="1"/>
</dbReference>